<feature type="non-terminal residue" evidence="1">
    <location>
        <position position="1"/>
    </location>
</feature>
<comment type="caution">
    <text evidence="1">The sequence shown here is derived from an EMBL/GenBank/DDBJ whole genome shotgun (WGS) entry which is preliminary data.</text>
</comment>
<proteinExistence type="predicted"/>
<name>A0ACA9QJL9_9GLOM</name>
<organism evidence="1 2">
    <name type="scientific">Racocetra persica</name>
    <dbReference type="NCBI Taxonomy" id="160502"/>
    <lineage>
        <taxon>Eukaryota</taxon>
        <taxon>Fungi</taxon>
        <taxon>Fungi incertae sedis</taxon>
        <taxon>Mucoromycota</taxon>
        <taxon>Glomeromycotina</taxon>
        <taxon>Glomeromycetes</taxon>
        <taxon>Diversisporales</taxon>
        <taxon>Gigasporaceae</taxon>
        <taxon>Racocetra</taxon>
    </lineage>
</organism>
<feature type="non-terminal residue" evidence="1">
    <location>
        <position position="295"/>
    </location>
</feature>
<dbReference type="Proteomes" id="UP000789920">
    <property type="component" value="Unassembled WGS sequence"/>
</dbReference>
<protein>
    <submittedName>
        <fullName evidence="1">26838_t:CDS:1</fullName>
    </submittedName>
</protein>
<accession>A0ACA9QJL9</accession>
<reference evidence="1" key="1">
    <citation type="submission" date="2021-06" db="EMBL/GenBank/DDBJ databases">
        <authorList>
            <person name="Kallberg Y."/>
            <person name="Tangrot J."/>
            <person name="Rosling A."/>
        </authorList>
    </citation>
    <scope>NUCLEOTIDE SEQUENCE</scope>
    <source>
        <strain evidence="1">MA461A</strain>
    </source>
</reference>
<evidence type="ECO:0000313" key="2">
    <source>
        <dbReference type="Proteomes" id="UP000789920"/>
    </source>
</evidence>
<keyword evidence="2" id="KW-1185">Reference proteome</keyword>
<sequence length="295" mass="33981">YTVPNSDNILAFVKYTVPNNDNILAFIRYTVSNNAPAFVKHTVSKGLEYYDPDIDYEILDDNASYLENISEIPFTPKTTTDESVTTDYECASRDFAFDERALNHAKNFVISTIEHLEQDESDINWLTPNDNLQSEVESMWTLPTDDINAIDYEIVGDSDINNQEKKKEQCVIIDYEEGRFQRCLRNTHRPIKQLMGIWELDFQTLDIAIKVGTNNALNNLGSSTSQKRSKFVCSRCFDNEGGHFFQRRKKGIVQFSCAAKHTDDNQFSLQLLGRWIQEMAIDKDQQLKAMLLEEI</sequence>
<evidence type="ECO:0000313" key="1">
    <source>
        <dbReference type="EMBL" id="CAG8751045.1"/>
    </source>
</evidence>
<gene>
    <name evidence="1" type="ORF">RPERSI_LOCUS14188</name>
</gene>
<dbReference type="EMBL" id="CAJVQC010032412">
    <property type="protein sequence ID" value="CAG8751045.1"/>
    <property type="molecule type" value="Genomic_DNA"/>
</dbReference>